<organism evidence="1 2">
    <name type="scientific">Micavibrio aeruginosavorus</name>
    <dbReference type="NCBI Taxonomy" id="349221"/>
    <lineage>
        <taxon>Bacteria</taxon>
        <taxon>Pseudomonadati</taxon>
        <taxon>Bdellovibrionota</taxon>
        <taxon>Bdellovibrionia</taxon>
        <taxon>Bdellovibrionales</taxon>
        <taxon>Pseudobdellovibrionaceae</taxon>
        <taxon>Micavibrio</taxon>
    </lineage>
</organism>
<evidence type="ECO:0000313" key="1">
    <source>
        <dbReference type="EMBL" id="PZO86988.1"/>
    </source>
</evidence>
<proteinExistence type="predicted"/>
<dbReference type="EMBL" id="QFNK01000080">
    <property type="protein sequence ID" value="PZO86988.1"/>
    <property type="molecule type" value="Genomic_DNA"/>
</dbReference>
<name>A0A2W5BZ07_9BACT</name>
<protein>
    <submittedName>
        <fullName evidence="1">Uncharacterized protein</fullName>
    </submittedName>
</protein>
<comment type="caution">
    <text evidence="1">The sequence shown here is derived from an EMBL/GenBank/DDBJ whole genome shotgun (WGS) entry which is preliminary data.</text>
</comment>
<dbReference type="AlphaFoldDB" id="A0A2W5BZ07"/>
<evidence type="ECO:0000313" key="2">
    <source>
        <dbReference type="Proteomes" id="UP000249557"/>
    </source>
</evidence>
<gene>
    <name evidence="1" type="ORF">DI626_05090</name>
</gene>
<sequence>MNIAQKFGNAAVILYPHFPATQANGDYLVVTKSDLHGVTGLPDMDKSEAIFIPLTHETEANEALNSITTWMIETSALSAAENHASHIGFYKCSADGEVYASLRQDFYAEDFLFPDRRPEHAQGFDDLMRMLDRDRLGDAMLESLANDFGMRIREEAPMFWRRDIRICNHPDKIQSQEAIVSMKKNAAMFSLMPARRVSIAQAGSIWQKCQSRLKNKGLLNALPLLWT</sequence>
<reference evidence="1 2" key="1">
    <citation type="submission" date="2017-08" db="EMBL/GenBank/DDBJ databases">
        <title>Infants hospitalized years apart are colonized by the same room-sourced microbial strains.</title>
        <authorList>
            <person name="Brooks B."/>
            <person name="Olm M.R."/>
            <person name="Firek B.A."/>
            <person name="Baker R."/>
            <person name="Thomas B.C."/>
            <person name="Morowitz M.J."/>
            <person name="Banfield J.F."/>
        </authorList>
    </citation>
    <scope>NUCLEOTIDE SEQUENCE [LARGE SCALE GENOMIC DNA]</scope>
    <source>
        <strain evidence="1">S2_018_000_R2_104</strain>
    </source>
</reference>
<dbReference type="Proteomes" id="UP000249557">
    <property type="component" value="Unassembled WGS sequence"/>
</dbReference>
<accession>A0A2W5BZ07</accession>